<comment type="function">
    <text evidence="9">Catalyzes the NADPH-dependent rearrangement and reduction of 1-deoxy-D-xylulose-5-phosphate (DXP) to 2-C-methyl-D-erythritol 4-phosphate (MEP).</text>
</comment>
<reference evidence="14" key="1">
    <citation type="submission" date="2011-05" db="EMBL/GenBank/DDBJ databases">
        <title>Complete sequence of Desulfotomaculum ruminis DSM 2154.</title>
        <authorList>
            <person name="Lucas S."/>
            <person name="Copeland A."/>
            <person name="Lapidus A."/>
            <person name="Cheng J.-F."/>
            <person name="Goodwin L."/>
            <person name="Pitluck S."/>
            <person name="Lu M."/>
            <person name="Detter J.C."/>
            <person name="Han C."/>
            <person name="Tapia R."/>
            <person name="Land M."/>
            <person name="Hauser L."/>
            <person name="Kyrpides N."/>
            <person name="Ivanova N."/>
            <person name="Mikhailova N."/>
            <person name="Pagani I."/>
            <person name="Stams A.J.M."/>
            <person name="Plugge C.M."/>
            <person name="Muyzer G."/>
            <person name="Kuever J."/>
            <person name="Parshina S.N."/>
            <person name="Ivanova A.E."/>
            <person name="Nazina T.N."/>
            <person name="Brambilla E."/>
            <person name="Spring S."/>
            <person name="Klenk H.-P."/>
            <person name="Woyke T."/>
        </authorList>
    </citation>
    <scope>NUCLEOTIDE SEQUENCE [LARGE SCALE GENOMIC DNA]</scope>
    <source>
        <strain evidence="14">ATCC 23193 / DSM 2154 / NCIB 8452 / DL</strain>
    </source>
</reference>
<dbReference type="InterPro" id="IPR013644">
    <property type="entry name" value="DXP_reductoisomerase_C"/>
</dbReference>
<feature type="binding site" evidence="9">
    <location>
        <position position="216"/>
    </location>
    <ligand>
        <name>1-deoxy-D-xylulose 5-phosphate</name>
        <dbReference type="ChEBI" id="CHEBI:57792"/>
    </ligand>
</feature>
<feature type="binding site" evidence="9">
    <location>
        <position position="37"/>
    </location>
    <ligand>
        <name>NADPH</name>
        <dbReference type="ChEBI" id="CHEBI:57783"/>
    </ligand>
</feature>
<feature type="domain" description="1-deoxy-D-xylulose 5-phosphate reductoisomerase N-terminal" evidence="10">
    <location>
        <begin position="4"/>
        <end position="131"/>
    </location>
</feature>
<dbReference type="UniPathway" id="UPA00056">
    <property type="reaction ID" value="UER00092"/>
</dbReference>
<evidence type="ECO:0000259" key="11">
    <source>
        <dbReference type="Pfam" id="PF08436"/>
    </source>
</evidence>
<feature type="binding site" evidence="9">
    <location>
        <position position="151"/>
    </location>
    <ligand>
        <name>Mn(2+)</name>
        <dbReference type="ChEBI" id="CHEBI:29035"/>
    </ligand>
</feature>
<evidence type="ECO:0000313" key="14">
    <source>
        <dbReference type="Proteomes" id="UP000009234"/>
    </source>
</evidence>
<comment type="similarity">
    <text evidence="2 9">Belongs to the DXR family.</text>
</comment>
<feature type="binding site" evidence="9">
    <location>
        <position position="198"/>
    </location>
    <ligand>
        <name>1-deoxy-D-xylulose 5-phosphate</name>
        <dbReference type="ChEBI" id="CHEBI:57792"/>
    </ligand>
</feature>
<evidence type="ECO:0000313" key="13">
    <source>
        <dbReference type="EMBL" id="AEG60139.1"/>
    </source>
</evidence>
<dbReference type="InterPro" id="IPR036291">
    <property type="entry name" value="NAD(P)-bd_dom_sf"/>
</dbReference>
<dbReference type="SUPFAM" id="SSF55347">
    <property type="entry name" value="Glyceraldehyde-3-phosphate dehydrogenase-like, C-terminal domain"/>
    <property type="match status" value="1"/>
</dbReference>
<dbReference type="RefSeq" id="WP_013841903.1">
    <property type="nucleotide sequence ID" value="NC_015589.1"/>
</dbReference>
<evidence type="ECO:0000256" key="3">
    <source>
        <dbReference type="ARBA" id="ARBA00022723"/>
    </source>
</evidence>
<dbReference type="Pfam" id="PF08436">
    <property type="entry name" value="DXP_redisom_C"/>
    <property type="match status" value="1"/>
</dbReference>
<keyword evidence="3 9" id="KW-0479">Metal-binding</keyword>
<feature type="binding site" evidence="9">
    <location>
        <position position="10"/>
    </location>
    <ligand>
        <name>NADPH</name>
        <dbReference type="ChEBI" id="CHEBI:57783"/>
    </ligand>
</feature>
<dbReference type="PANTHER" id="PTHR30525">
    <property type="entry name" value="1-DEOXY-D-XYLULOSE 5-PHOSPHATE REDUCTOISOMERASE"/>
    <property type="match status" value="1"/>
</dbReference>
<feature type="binding site" evidence="9">
    <location>
        <position position="11"/>
    </location>
    <ligand>
        <name>NADPH</name>
        <dbReference type="ChEBI" id="CHEBI:57783"/>
    </ligand>
</feature>
<dbReference type="PANTHER" id="PTHR30525:SF0">
    <property type="entry name" value="1-DEOXY-D-XYLULOSE 5-PHOSPHATE REDUCTOISOMERASE, CHLOROPLASTIC"/>
    <property type="match status" value="1"/>
</dbReference>
<feature type="binding site" evidence="9">
    <location>
        <position position="175"/>
    </location>
    <ligand>
        <name>1-deoxy-D-xylulose 5-phosphate</name>
        <dbReference type="ChEBI" id="CHEBI:57792"/>
    </ligand>
</feature>
<feature type="binding site" evidence="9">
    <location>
        <position position="125"/>
    </location>
    <ligand>
        <name>NADPH</name>
        <dbReference type="ChEBI" id="CHEBI:57783"/>
    </ligand>
</feature>
<proteinExistence type="inferred from homology"/>
<keyword evidence="5 9" id="KW-0560">Oxidoreductase</keyword>
<evidence type="ECO:0000256" key="7">
    <source>
        <dbReference type="ARBA" id="ARBA00023229"/>
    </source>
</evidence>
<name>F6DU64_DESRL</name>
<keyword evidence="4 9" id="KW-0521">NADP</keyword>
<organism evidence="13 14">
    <name type="scientific">Desulforamulus ruminis (strain ATCC 23193 / DSM 2154 / NCIMB 8452 / DL)</name>
    <name type="common">Desulfotomaculum ruminis</name>
    <dbReference type="NCBI Taxonomy" id="696281"/>
    <lineage>
        <taxon>Bacteria</taxon>
        <taxon>Bacillati</taxon>
        <taxon>Bacillota</taxon>
        <taxon>Clostridia</taxon>
        <taxon>Eubacteriales</taxon>
        <taxon>Peptococcaceae</taxon>
        <taxon>Desulforamulus</taxon>
    </lineage>
</organism>
<reference evidence="13 14" key="2">
    <citation type="journal article" date="2012" name="Stand. Genomic Sci.">
        <title>Complete genome sequence of the sulfate-reducing firmicute Desulfotomaculum ruminis type strain (DL(T)).</title>
        <authorList>
            <person name="Spring S."/>
            <person name="Visser M."/>
            <person name="Lu M."/>
            <person name="Copeland A."/>
            <person name="Lapidus A."/>
            <person name="Lucas S."/>
            <person name="Cheng J.F."/>
            <person name="Han C."/>
            <person name="Tapia R."/>
            <person name="Goodwin L.A."/>
            <person name="Pitluck S."/>
            <person name="Ivanova N."/>
            <person name="Land M."/>
            <person name="Hauser L."/>
            <person name="Larimer F."/>
            <person name="Rohde M."/>
            <person name="Goker M."/>
            <person name="Detter J.C."/>
            <person name="Kyrpides N.C."/>
            <person name="Woyke T."/>
            <person name="Schaap P.J."/>
            <person name="Plugge C.M."/>
            <person name="Muyzer G."/>
            <person name="Kuever J."/>
            <person name="Pereira I.A."/>
            <person name="Parshina S.N."/>
            <person name="Bernier-Latmani R."/>
            <person name="Stams A.J."/>
            <person name="Klenk H.P."/>
        </authorList>
    </citation>
    <scope>NUCLEOTIDE SEQUENCE [LARGE SCALE GENOMIC DNA]</scope>
    <source>
        <strain evidence="14">ATCC 23193 / DSM 2154 / NCIB 8452 / DL</strain>
    </source>
</reference>
<dbReference type="STRING" id="696281.Desru_1878"/>
<dbReference type="Proteomes" id="UP000009234">
    <property type="component" value="Chromosome"/>
</dbReference>
<dbReference type="InterPro" id="IPR013512">
    <property type="entry name" value="DXP_reductoisomerase_N"/>
</dbReference>
<dbReference type="NCBIfam" id="NF009114">
    <property type="entry name" value="PRK12464.1"/>
    <property type="match status" value="1"/>
</dbReference>
<dbReference type="InterPro" id="IPR003821">
    <property type="entry name" value="DXP_reductoisomerase"/>
</dbReference>
<dbReference type="GO" id="GO:0030145">
    <property type="term" value="F:manganese ion binding"/>
    <property type="evidence" value="ECO:0007669"/>
    <property type="project" value="TreeGrafter"/>
</dbReference>
<sequence>MKQLSILGSTGSIGRQTLEVVEQFPEELKVVALAAGRNRDDFLKQCLSHRPRVVSLELEEDARWLREQLPGQYHPEIYFGLNGLVEVATCSEAAVVLTALSGAVGLIPTCAAIEAGKQIALANKETLVAAGEYVTGLAAKNKVQLLPVDSEHSAIFQCLHGESKLWVRRIILTASGGPFRQLDQKALSRVTPQMALKHPNWSMGQKITIDSATLMNKGLEVIEAKWLFDLDFAAIDVVVHPQSLIHSMVEYGDGSILAHLGIPDMRIPIQYALSYPDRWFNSLPRLGLTEIKALTFEQPDTGRFPALALAYAAGKEGGTAPAVMNAANEIAVHAFLAGEIQFLDIPRVVEKTLNAHQTFKPSSLEEIIEVDGWARKRAVQFLTNI</sequence>
<feature type="domain" description="1-deoxy-D-xylulose 5-phosphate reductoisomerase C-terminal" evidence="11">
    <location>
        <begin position="145"/>
        <end position="228"/>
    </location>
</feature>
<dbReference type="SUPFAM" id="SSF69055">
    <property type="entry name" value="1-deoxy-D-xylulose-5-phosphate reductoisomerase, C-terminal domain"/>
    <property type="match status" value="1"/>
</dbReference>
<comment type="pathway">
    <text evidence="1 9">Isoprenoid biosynthesis; isopentenyl diphosphate biosynthesis via DXP pathway; isopentenyl diphosphate from 1-deoxy-D-xylulose 5-phosphate: step 1/6.</text>
</comment>
<keyword evidence="14" id="KW-1185">Reference proteome</keyword>
<comment type="cofactor">
    <cofactor evidence="9">
        <name>Mg(2+)</name>
        <dbReference type="ChEBI" id="CHEBI:18420"/>
    </cofactor>
    <cofactor evidence="9">
        <name>Mn(2+)</name>
        <dbReference type="ChEBI" id="CHEBI:29035"/>
    </cofactor>
</comment>
<evidence type="ECO:0000259" key="10">
    <source>
        <dbReference type="Pfam" id="PF02670"/>
    </source>
</evidence>
<evidence type="ECO:0000259" key="12">
    <source>
        <dbReference type="Pfam" id="PF13288"/>
    </source>
</evidence>
<dbReference type="Pfam" id="PF02670">
    <property type="entry name" value="DXP_reductoisom"/>
    <property type="match status" value="1"/>
</dbReference>
<feature type="binding site" evidence="9">
    <location>
        <position position="38"/>
    </location>
    <ligand>
        <name>NADPH</name>
        <dbReference type="ChEBI" id="CHEBI:57783"/>
    </ligand>
</feature>
<feature type="binding site" evidence="9">
    <location>
        <position position="151"/>
    </location>
    <ligand>
        <name>1-deoxy-D-xylulose 5-phosphate</name>
        <dbReference type="ChEBI" id="CHEBI:57792"/>
    </ligand>
</feature>
<dbReference type="Gene3D" id="1.10.1740.10">
    <property type="match status" value="1"/>
</dbReference>
<feature type="binding site" evidence="9">
    <location>
        <position position="204"/>
    </location>
    <ligand>
        <name>NADPH</name>
        <dbReference type="ChEBI" id="CHEBI:57783"/>
    </ligand>
</feature>
<feature type="binding site" evidence="9">
    <location>
        <position position="220"/>
    </location>
    <ligand>
        <name>1-deoxy-D-xylulose 5-phosphate</name>
        <dbReference type="ChEBI" id="CHEBI:57792"/>
    </ligand>
</feature>
<evidence type="ECO:0000256" key="2">
    <source>
        <dbReference type="ARBA" id="ARBA00006825"/>
    </source>
</evidence>
<feature type="binding site" evidence="9">
    <location>
        <position position="150"/>
    </location>
    <ligand>
        <name>1-deoxy-D-xylulose 5-phosphate</name>
        <dbReference type="ChEBI" id="CHEBI:57792"/>
    </ligand>
</feature>
<dbReference type="GO" id="GO:0051484">
    <property type="term" value="P:isopentenyl diphosphate biosynthetic process, methylerythritol 4-phosphate pathway involved in terpenoid biosynthetic process"/>
    <property type="evidence" value="ECO:0007669"/>
    <property type="project" value="TreeGrafter"/>
</dbReference>
<dbReference type="HOGENOM" id="CLU_035714_4_0_9"/>
<dbReference type="FunFam" id="3.40.50.720:FF:000045">
    <property type="entry name" value="1-deoxy-D-xylulose 5-phosphate reductoisomerase"/>
    <property type="match status" value="1"/>
</dbReference>
<keyword evidence="6 9" id="KW-0464">Manganese</keyword>
<feature type="binding site" evidence="9">
    <location>
        <position position="36"/>
    </location>
    <ligand>
        <name>NADPH</name>
        <dbReference type="ChEBI" id="CHEBI:57783"/>
    </ligand>
</feature>
<dbReference type="GO" id="GO:0070402">
    <property type="term" value="F:NADPH binding"/>
    <property type="evidence" value="ECO:0007669"/>
    <property type="project" value="InterPro"/>
</dbReference>
<feature type="binding site" evidence="9">
    <location>
        <position position="124"/>
    </location>
    <ligand>
        <name>1-deoxy-D-xylulose 5-phosphate</name>
        <dbReference type="ChEBI" id="CHEBI:57792"/>
    </ligand>
</feature>
<protein>
    <recommendedName>
        <fullName evidence="9">1-deoxy-D-xylulose 5-phosphate reductoisomerase</fullName>
        <shortName evidence="9">DXP reductoisomerase</shortName>
        <ecNumber evidence="9">1.1.1.267</ecNumber>
    </recommendedName>
    <alternativeName>
        <fullName evidence="9">1-deoxyxylulose-5-phosphate reductoisomerase</fullName>
    </alternativeName>
    <alternativeName>
        <fullName evidence="9">2-C-methyl-D-erythritol 4-phosphate synthase</fullName>
    </alternativeName>
</protein>
<feature type="binding site" evidence="9">
    <location>
        <position position="217"/>
    </location>
    <ligand>
        <name>1-deoxy-D-xylulose 5-phosphate</name>
        <dbReference type="ChEBI" id="CHEBI:57792"/>
    </ligand>
</feature>
<comment type="catalytic activity">
    <reaction evidence="8">
        <text>2-C-methyl-D-erythritol 4-phosphate + NADP(+) = 1-deoxy-D-xylulose 5-phosphate + NADPH + H(+)</text>
        <dbReference type="Rhea" id="RHEA:13717"/>
        <dbReference type="ChEBI" id="CHEBI:15378"/>
        <dbReference type="ChEBI" id="CHEBI:57783"/>
        <dbReference type="ChEBI" id="CHEBI:57792"/>
        <dbReference type="ChEBI" id="CHEBI:58262"/>
        <dbReference type="ChEBI" id="CHEBI:58349"/>
        <dbReference type="EC" id="1.1.1.267"/>
    </reaction>
    <physiologicalReaction direction="right-to-left" evidence="8">
        <dbReference type="Rhea" id="RHEA:13719"/>
    </physiologicalReaction>
</comment>
<evidence type="ECO:0000256" key="9">
    <source>
        <dbReference type="HAMAP-Rule" id="MF_00183"/>
    </source>
</evidence>
<dbReference type="eggNOG" id="COG0743">
    <property type="taxonomic scope" value="Bacteria"/>
</dbReference>
<feature type="binding site" evidence="9">
    <location>
        <position position="12"/>
    </location>
    <ligand>
        <name>NADPH</name>
        <dbReference type="ChEBI" id="CHEBI:57783"/>
    </ligand>
</feature>
<dbReference type="AlphaFoldDB" id="F6DU64"/>
<evidence type="ECO:0000256" key="8">
    <source>
        <dbReference type="ARBA" id="ARBA00048543"/>
    </source>
</evidence>
<dbReference type="EMBL" id="CP002780">
    <property type="protein sequence ID" value="AEG60139.1"/>
    <property type="molecule type" value="Genomic_DNA"/>
</dbReference>
<feature type="binding site" evidence="9">
    <location>
        <position position="149"/>
    </location>
    <ligand>
        <name>Mn(2+)</name>
        <dbReference type="ChEBI" id="CHEBI:29035"/>
    </ligand>
</feature>
<gene>
    <name evidence="9" type="primary">dxr</name>
    <name evidence="13" type="ordered locus">Desru_1878</name>
</gene>
<dbReference type="PIRSF" id="PIRSF006205">
    <property type="entry name" value="Dxp_reductismrs"/>
    <property type="match status" value="1"/>
</dbReference>
<keyword evidence="9" id="KW-0460">Magnesium</keyword>
<dbReference type="InterPro" id="IPR036169">
    <property type="entry name" value="DXPR_C_sf"/>
</dbReference>
<dbReference type="InterPro" id="IPR026877">
    <property type="entry name" value="DXPR_C"/>
</dbReference>
<dbReference type="EC" id="1.1.1.267" evidence="9"/>
<dbReference type="Pfam" id="PF13288">
    <property type="entry name" value="DXPR_C"/>
    <property type="match status" value="1"/>
</dbReference>
<evidence type="ECO:0000256" key="1">
    <source>
        <dbReference type="ARBA" id="ARBA00005094"/>
    </source>
</evidence>
<evidence type="ECO:0000256" key="5">
    <source>
        <dbReference type="ARBA" id="ARBA00023002"/>
    </source>
</evidence>
<feature type="domain" description="DXP reductoisomerase C-terminal" evidence="12">
    <location>
        <begin position="260"/>
        <end position="376"/>
    </location>
</feature>
<keyword evidence="7 9" id="KW-0414">Isoprene biosynthesis</keyword>
<dbReference type="Gene3D" id="3.40.50.720">
    <property type="entry name" value="NAD(P)-binding Rossmann-like Domain"/>
    <property type="match status" value="1"/>
</dbReference>
<feature type="binding site" evidence="9">
    <location>
        <position position="13"/>
    </location>
    <ligand>
        <name>NADPH</name>
        <dbReference type="ChEBI" id="CHEBI:57783"/>
    </ligand>
</feature>
<dbReference type="GO" id="GO:0016853">
    <property type="term" value="F:isomerase activity"/>
    <property type="evidence" value="ECO:0007669"/>
    <property type="project" value="UniProtKB-KW"/>
</dbReference>
<keyword evidence="13" id="KW-0413">Isomerase</keyword>
<dbReference type="KEGG" id="dru:Desru_1878"/>
<evidence type="ECO:0000256" key="6">
    <source>
        <dbReference type="ARBA" id="ARBA00023211"/>
    </source>
</evidence>
<evidence type="ECO:0000256" key="4">
    <source>
        <dbReference type="ARBA" id="ARBA00022857"/>
    </source>
</evidence>
<accession>F6DU64</accession>
<dbReference type="GO" id="GO:0030604">
    <property type="term" value="F:1-deoxy-D-xylulose-5-phosphate reductoisomerase activity"/>
    <property type="evidence" value="ECO:0007669"/>
    <property type="project" value="UniProtKB-UniRule"/>
</dbReference>
<dbReference type="SUPFAM" id="SSF51735">
    <property type="entry name" value="NAD(P)-binding Rossmann-fold domains"/>
    <property type="match status" value="1"/>
</dbReference>
<feature type="binding site" evidence="9">
    <location>
        <position position="211"/>
    </location>
    <ligand>
        <name>1-deoxy-D-xylulose 5-phosphate</name>
        <dbReference type="ChEBI" id="CHEBI:57792"/>
    </ligand>
</feature>
<feature type="binding site" evidence="9">
    <location>
        <position position="123"/>
    </location>
    <ligand>
        <name>NADPH</name>
        <dbReference type="ChEBI" id="CHEBI:57783"/>
    </ligand>
</feature>
<dbReference type="OrthoDB" id="9806546at2"/>
<feature type="binding site" evidence="9">
    <location>
        <position position="220"/>
    </location>
    <ligand>
        <name>Mn(2+)</name>
        <dbReference type="ChEBI" id="CHEBI:29035"/>
    </ligand>
</feature>
<dbReference type="HAMAP" id="MF_00183">
    <property type="entry name" value="DXP_reductoisom"/>
    <property type="match status" value="1"/>
</dbReference>
<dbReference type="NCBIfam" id="TIGR00243">
    <property type="entry name" value="Dxr"/>
    <property type="match status" value="1"/>
</dbReference>